<comment type="caution">
    <text evidence="11">The sequence shown here is derived from an EMBL/GenBank/DDBJ whole genome shotgun (WGS) entry which is preliminary data.</text>
</comment>
<dbReference type="GeneID" id="78527941"/>
<dbReference type="GO" id="GO:0005886">
    <property type="term" value="C:plasma membrane"/>
    <property type="evidence" value="ECO:0007669"/>
    <property type="project" value="UniProtKB-SubCell"/>
</dbReference>
<dbReference type="PANTHER" id="PTHR30576:SF4">
    <property type="entry name" value="UNDECAPRENYL-PHOSPHATE GALACTOSE PHOSPHOTRANSFERASE"/>
    <property type="match status" value="1"/>
</dbReference>
<evidence type="ECO:0000256" key="3">
    <source>
        <dbReference type="ARBA" id="ARBA00022475"/>
    </source>
</evidence>
<evidence type="ECO:0000256" key="2">
    <source>
        <dbReference type="ARBA" id="ARBA00006464"/>
    </source>
</evidence>
<evidence type="ECO:0000313" key="11">
    <source>
        <dbReference type="EMBL" id="GAN14332.1"/>
    </source>
</evidence>
<dbReference type="InterPro" id="IPR003362">
    <property type="entry name" value="Bact_transf"/>
</dbReference>
<evidence type="ECO:0000256" key="7">
    <source>
        <dbReference type="ARBA" id="ARBA00023136"/>
    </source>
</evidence>
<evidence type="ECO:0000259" key="10">
    <source>
        <dbReference type="Pfam" id="PF02397"/>
    </source>
</evidence>
<dbReference type="Proteomes" id="UP000032025">
    <property type="component" value="Unassembled WGS sequence"/>
</dbReference>
<gene>
    <name evidence="11" type="ORF">SP6_36_00510</name>
</gene>
<evidence type="ECO:0000256" key="6">
    <source>
        <dbReference type="ARBA" id="ARBA00022989"/>
    </source>
</evidence>
<evidence type="ECO:0000256" key="8">
    <source>
        <dbReference type="ARBA" id="ARBA00023169"/>
    </source>
</evidence>
<dbReference type="GO" id="GO:0016780">
    <property type="term" value="F:phosphotransferase activity, for other substituted phosphate groups"/>
    <property type="evidence" value="ECO:0007669"/>
    <property type="project" value="TreeGrafter"/>
</dbReference>
<evidence type="ECO:0000256" key="5">
    <source>
        <dbReference type="ARBA" id="ARBA00022692"/>
    </source>
</evidence>
<keyword evidence="8" id="KW-0270">Exopolysaccharide synthesis</keyword>
<proteinExistence type="inferred from homology"/>
<evidence type="ECO:0000313" key="12">
    <source>
        <dbReference type="Proteomes" id="UP000032025"/>
    </source>
</evidence>
<keyword evidence="5 9" id="KW-0812">Transmembrane</keyword>
<keyword evidence="6 9" id="KW-1133">Transmembrane helix</keyword>
<feature type="domain" description="Bacterial sugar transferase" evidence="10">
    <location>
        <begin position="21"/>
        <end position="211"/>
    </location>
</feature>
<accession>A0A0C9NDG7</accession>
<comment type="similarity">
    <text evidence="2">Belongs to the bacterial sugar transferase family.</text>
</comment>
<keyword evidence="4" id="KW-0808">Transferase</keyword>
<dbReference type="PANTHER" id="PTHR30576">
    <property type="entry name" value="COLANIC BIOSYNTHESIS UDP-GLUCOSE LIPID CARRIER TRANSFERASE"/>
    <property type="match status" value="1"/>
</dbReference>
<dbReference type="AlphaFoldDB" id="A0A0C9NDG7"/>
<evidence type="ECO:0000256" key="4">
    <source>
        <dbReference type="ARBA" id="ARBA00022679"/>
    </source>
</evidence>
<keyword evidence="12" id="KW-1185">Reference proteome</keyword>
<dbReference type="RefSeq" id="WP_007404770.1">
    <property type="nucleotide sequence ID" value="NZ_BBJS01000036.1"/>
</dbReference>
<dbReference type="GO" id="GO:0000271">
    <property type="term" value="P:polysaccharide biosynthetic process"/>
    <property type="evidence" value="ECO:0007669"/>
    <property type="project" value="UniProtKB-KW"/>
</dbReference>
<feature type="transmembrane region" description="Helical" evidence="9">
    <location>
        <begin position="24"/>
        <end position="47"/>
    </location>
</feature>
<dbReference type="EMBL" id="BBJS01000036">
    <property type="protein sequence ID" value="GAN14332.1"/>
    <property type="molecule type" value="Genomic_DNA"/>
</dbReference>
<reference evidence="11 12" key="1">
    <citation type="submission" date="2014-08" db="EMBL/GenBank/DDBJ databases">
        <title>Whole genome shotgun sequence of Sphingomonas paucimobilis NBRC 13935.</title>
        <authorList>
            <person name="Hosoyama A."/>
            <person name="Hashimoto M."/>
            <person name="Hosoyama Y."/>
            <person name="Noguchi M."/>
            <person name="Uohara A."/>
            <person name="Ohji S."/>
            <person name="Katano-Makiyama Y."/>
            <person name="Ichikawa N."/>
            <person name="Kimura A."/>
            <person name="Yamazoe A."/>
            <person name="Fujita N."/>
        </authorList>
    </citation>
    <scope>NUCLEOTIDE SEQUENCE [LARGE SCALE GENOMIC DNA]</scope>
    <source>
        <strain evidence="11 12">NBRC 13935</strain>
    </source>
</reference>
<comment type="subcellular location">
    <subcellularLocation>
        <location evidence="1">Cell membrane</location>
    </subcellularLocation>
</comment>
<dbReference type="Pfam" id="PF02397">
    <property type="entry name" value="Bac_transf"/>
    <property type="match status" value="1"/>
</dbReference>
<keyword evidence="3" id="KW-1003">Cell membrane</keyword>
<sequence length="217" mass="24317">MTVSYISPAPPSLSRPGLLQTADVILALILLVLLSPLMLAVAALIALESGGGTPIYGHRRYGKDGRTFLCYKFRSMALDADARLARLVAHDPAARAEWARDHKLRHDPRVTRIGRFIRRTSLDELPQLFNILRGEMSLVGPRPIVAAEVRRYGRHFVDYCSVRPGMTGIWQISGRNDIGYRRRVAMDCLMARRMSPRLYAEVLIGTARCVVTRQGAY</sequence>
<protein>
    <submittedName>
        <fullName evidence="11">DNA, contig: SP636</fullName>
    </submittedName>
</protein>
<keyword evidence="7 9" id="KW-0472">Membrane</keyword>
<evidence type="ECO:0000256" key="1">
    <source>
        <dbReference type="ARBA" id="ARBA00004236"/>
    </source>
</evidence>
<organism evidence="11 12">
    <name type="scientific">Sphingomonas paucimobilis NBRC 13935</name>
    <dbReference type="NCBI Taxonomy" id="1219050"/>
    <lineage>
        <taxon>Bacteria</taxon>
        <taxon>Pseudomonadati</taxon>
        <taxon>Pseudomonadota</taxon>
        <taxon>Alphaproteobacteria</taxon>
        <taxon>Sphingomonadales</taxon>
        <taxon>Sphingomonadaceae</taxon>
        <taxon>Sphingomonas</taxon>
    </lineage>
</organism>
<evidence type="ECO:0000256" key="9">
    <source>
        <dbReference type="SAM" id="Phobius"/>
    </source>
</evidence>
<name>A0A0C9NDG7_SPHPI</name>